<gene>
    <name evidence="2" type="ORF">ACFPYK_05820</name>
</gene>
<evidence type="ECO:0000256" key="1">
    <source>
        <dbReference type="SAM" id="SignalP"/>
    </source>
</evidence>
<protein>
    <recommendedName>
        <fullName evidence="4">Peptidase inhibitor family I36</fullName>
    </recommendedName>
</protein>
<name>A0ABW1QJA0_9ACTN</name>
<feature type="signal peptide" evidence="1">
    <location>
        <begin position="1"/>
        <end position="29"/>
    </location>
</feature>
<dbReference type="RefSeq" id="WP_205603044.1">
    <property type="nucleotide sequence ID" value="NZ_JBHSQL010000004.1"/>
</dbReference>
<comment type="caution">
    <text evidence="2">The sequence shown here is derived from an EMBL/GenBank/DDBJ whole genome shotgun (WGS) entry which is preliminary data.</text>
</comment>
<keyword evidence="1" id="KW-0732">Signal</keyword>
<reference evidence="3" key="1">
    <citation type="journal article" date="2019" name="Int. J. Syst. Evol. Microbiol.">
        <title>The Global Catalogue of Microorganisms (GCM) 10K type strain sequencing project: providing services to taxonomists for standard genome sequencing and annotation.</title>
        <authorList>
            <consortium name="The Broad Institute Genomics Platform"/>
            <consortium name="The Broad Institute Genome Sequencing Center for Infectious Disease"/>
            <person name="Wu L."/>
            <person name="Ma J."/>
        </authorList>
    </citation>
    <scope>NUCLEOTIDE SEQUENCE [LARGE SCALE GENOMIC DNA]</scope>
    <source>
        <strain evidence="3">CGMCC 4.7198</strain>
    </source>
</reference>
<evidence type="ECO:0008006" key="4">
    <source>
        <dbReference type="Google" id="ProtNLM"/>
    </source>
</evidence>
<feature type="chain" id="PRO_5046086053" description="Peptidase inhibitor family I36" evidence="1">
    <location>
        <begin position="30"/>
        <end position="132"/>
    </location>
</feature>
<keyword evidence="3" id="KW-1185">Reference proteome</keyword>
<dbReference type="EMBL" id="JBHSQL010000004">
    <property type="protein sequence ID" value="MFC6148904.1"/>
    <property type="molecule type" value="Genomic_DNA"/>
</dbReference>
<evidence type="ECO:0000313" key="3">
    <source>
        <dbReference type="Proteomes" id="UP001596097"/>
    </source>
</evidence>
<organism evidence="2 3">
    <name type="scientific">Mumia xiangluensis</name>
    <dbReference type="NCBI Taxonomy" id="1678900"/>
    <lineage>
        <taxon>Bacteria</taxon>
        <taxon>Bacillati</taxon>
        <taxon>Actinomycetota</taxon>
        <taxon>Actinomycetes</taxon>
        <taxon>Propionibacteriales</taxon>
        <taxon>Nocardioidaceae</taxon>
        <taxon>Mumia</taxon>
    </lineage>
</organism>
<proteinExistence type="predicted"/>
<dbReference type="Proteomes" id="UP001596097">
    <property type="component" value="Unassembled WGS sequence"/>
</dbReference>
<accession>A0ABW1QJA0</accession>
<evidence type="ECO:0000313" key="2">
    <source>
        <dbReference type="EMBL" id="MFC6148904.1"/>
    </source>
</evidence>
<sequence length="132" mass="14548">MTMRSRITGVVAAVAAFVAVTMGASPASAESFNGCAWPRVCFYLTMDHWWAGTPTSSFQDVTSSYQNLGSRSRGSDWVHNSRNDDRVWLRYTVNSTGAVEQVCLNPNTMIHFDGAYTVTGVRIEWADRCPGT</sequence>